<dbReference type="Gene3D" id="3.40.50.1100">
    <property type="match status" value="2"/>
</dbReference>
<evidence type="ECO:0000313" key="6">
    <source>
        <dbReference type="Proteomes" id="UP001589865"/>
    </source>
</evidence>
<reference evidence="5 6" key="1">
    <citation type="submission" date="2024-09" db="EMBL/GenBank/DDBJ databases">
        <authorList>
            <person name="Sun Q."/>
            <person name="Mori K."/>
        </authorList>
    </citation>
    <scope>NUCLEOTIDE SEQUENCE [LARGE SCALE GENOMIC DNA]</scope>
    <source>
        <strain evidence="5 6">TBRC 5777</strain>
    </source>
</reference>
<dbReference type="Pfam" id="PF13291">
    <property type="entry name" value="ACT_4"/>
    <property type="match status" value="1"/>
</dbReference>
<evidence type="ECO:0000256" key="2">
    <source>
        <dbReference type="ARBA" id="ARBA00022898"/>
    </source>
</evidence>
<comment type="cofactor">
    <cofactor evidence="1">
        <name>pyridoxal 5'-phosphate</name>
        <dbReference type="ChEBI" id="CHEBI:597326"/>
    </cofactor>
</comment>
<proteinExistence type="predicted"/>
<evidence type="ECO:0000259" key="4">
    <source>
        <dbReference type="PROSITE" id="PS51671"/>
    </source>
</evidence>
<dbReference type="InterPro" id="IPR050147">
    <property type="entry name" value="Ser/Thr_Dehydratase"/>
</dbReference>
<dbReference type="SUPFAM" id="SSF55021">
    <property type="entry name" value="ACT-like"/>
    <property type="match status" value="1"/>
</dbReference>
<dbReference type="RefSeq" id="WP_377045007.1">
    <property type="nucleotide sequence ID" value="NZ_JBHLUN010000008.1"/>
</dbReference>
<accession>A0ABV6JVB3</accession>
<dbReference type="EC" id="4.3.1.19" evidence="5"/>
<dbReference type="Gene3D" id="3.30.70.260">
    <property type="match status" value="1"/>
</dbReference>
<dbReference type="PANTHER" id="PTHR48078:SF6">
    <property type="entry name" value="L-THREONINE DEHYDRATASE CATABOLIC TDCB"/>
    <property type="match status" value="1"/>
</dbReference>
<dbReference type="CDD" id="cd04886">
    <property type="entry name" value="ACT_ThrD-II-like"/>
    <property type="match status" value="1"/>
</dbReference>
<dbReference type="InterPro" id="IPR044561">
    <property type="entry name" value="ACT_ThrD-II-like"/>
</dbReference>
<organism evidence="5 6">
    <name type="scientific">Roseomonas elaeocarpi</name>
    <dbReference type="NCBI Taxonomy" id="907779"/>
    <lineage>
        <taxon>Bacteria</taxon>
        <taxon>Pseudomonadati</taxon>
        <taxon>Pseudomonadota</taxon>
        <taxon>Alphaproteobacteria</taxon>
        <taxon>Acetobacterales</taxon>
        <taxon>Roseomonadaceae</taxon>
        <taxon>Roseomonas</taxon>
    </lineage>
</organism>
<keyword evidence="2" id="KW-0663">Pyridoxal phosphate</keyword>
<evidence type="ECO:0000313" key="5">
    <source>
        <dbReference type="EMBL" id="MFC0409262.1"/>
    </source>
</evidence>
<dbReference type="PROSITE" id="PS51671">
    <property type="entry name" value="ACT"/>
    <property type="match status" value="1"/>
</dbReference>
<dbReference type="NCBIfam" id="NF005600">
    <property type="entry name" value="PRK07334.1"/>
    <property type="match status" value="1"/>
</dbReference>
<sequence length="420" mass="43405">MTAAAPDAVTATAFASRVAAPPVTLAEVRAAAERIRGAVVRTPTIQAPAVGRAAGCEVWLKLDNLQATGAFKERGAANRLALLSAREKATGVVAMSAGNHAQAVARHASLLGIRATIVMPRFTPATKVVRTESWGAEVVLHGETLAEAAAHAHALSLRDGLVFIHPYDDPGVIAGQGTMAIEMIEDAPAIDTLVFPVGGGGLLAGCAAAALEINPNLRVFGVEVEGYPAMAQRLAGRPITVGGPTVAEGIAVRDVGETPFALLRQMGIEVLVVPERAVEQGIALLAEGAKVVAEGAGAAGVAALLSHPARFAGHRVGTPVCGGNIDARALSNVLLRQLLRDGRLLRLHFDIPDRPGVLADISRRISEAGGNVIEVKHQQLFGAPTVQSTELELMVEVRDAAQGAAIIATLEAGDYVVRRG</sequence>
<keyword evidence="3 5" id="KW-0456">Lyase</keyword>
<evidence type="ECO:0000256" key="3">
    <source>
        <dbReference type="ARBA" id="ARBA00023239"/>
    </source>
</evidence>
<evidence type="ECO:0000256" key="1">
    <source>
        <dbReference type="ARBA" id="ARBA00001933"/>
    </source>
</evidence>
<gene>
    <name evidence="5" type="ORF">ACFFGY_13475</name>
</gene>
<name>A0ABV6JVB3_9PROT</name>
<comment type="caution">
    <text evidence="5">The sequence shown here is derived from an EMBL/GenBank/DDBJ whole genome shotgun (WGS) entry which is preliminary data.</text>
</comment>
<protein>
    <submittedName>
        <fullName evidence="5">Threonine ammonia-lyase</fullName>
        <ecNumber evidence="5">4.3.1.19</ecNumber>
    </submittedName>
</protein>
<dbReference type="InterPro" id="IPR001926">
    <property type="entry name" value="TrpB-like_PALP"/>
</dbReference>
<dbReference type="PANTHER" id="PTHR48078">
    <property type="entry name" value="THREONINE DEHYDRATASE, MITOCHONDRIAL-RELATED"/>
    <property type="match status" value="1"/>
</dbReference>
<dbReference type="InterPro" id="IPR045865">
    <property type="entry name" value="ACT-like_dom_sf"/>
</dbReference>
<dbReference type="InterPro" id="IPR036052">
    <property type="entry name" value="TrpB-like_PALP_sf"/>
</dbReference>
<dbReference type="InterPro" id="IPR002912">
    <property type="entry name" value="ACT_dom"/>
</dbReference>
<dbReference type="Proteomes" id="UP001589865">
    <property type="component" value="Unassembled WGS sequence"/>
</dbReference>
<feature type="domain" description="ACT" evidence="4">
    <location>
        <begin position="346"/>
        <end position="420"/>
    </location>
</feature>
<dbReference type="EMBL" id="JBHLUN010000008">
    <property type="protein sequence ID" value="MFC0409262.1"/>
    <property type="molecule type" value="Genomic_DNA"/>
</dbReference>
<dbReference type="Pfam" id="PF00291">
    <property type="entry name" value="PALP"/>
    <property type="match status" value="1"/>
</dbReference>
<dbReference type="SUPFAM" id="SSF53686">
    <property type="entry name" value="Tryptophan synthase beta subunit-like PLP-dependent enzymes"/>
    <property type="match status" value="1"/>
</dbReference>
<dbReference type="CDD" id="cd01562">
    <property type="entry name" value="Thr-dehyd"/>
    <property type="match status" value="1"/>
</dbReference>
<keyword evidence="6" id="KW-1185">Reference proteome</keyword>
<dbReference type="GO" id="GO:0004794">
    <property type="term" value="F:threonine deaminase activity"/>
    <property type="evidence" value="ECO:0007669"/>
    <property type="project" value="UniProtKB-EC"/>
</dbReference>